<evidence type="ECO:0000313" key="2">
    <source>
        <dbReference type="EMBL" id="BAY14425.1"/>
    </source>
</evidence>
<dbReference type="EMBL" id="AP018174">
    <property type="protein sequence ID" value="BAY14425.1"/>
    <property type="molecule type" value="Genomic_DNA"/>
</dbReference>
<sequence length="669" mass="73166">MLKMPNWYRKKSYPVVTKPVEYQVFRATASPIIATILSLSPIWVAIAQPVPEITPRSPASPMRKAPSSGNQISLNGRTIPGAWLVKSGTYDQQIIFLSDGVFRQAIGVDFLNSNNPDRQPIQWFSSATSPLVLVTQLQSGYRYLDITKFVQQANWQLQTNGNTLVIVTPQAQIKNIITGQQPLNPPGINTIRENRIAVDLDRPTPWIVRQGLPIKQVQTPPADDPDAIAPKPATLPNREWTITLDAIADPALIQRYTSAPQPPSLPSLIKQILPKTQPTPDKLIQKVEVVNNQTIVSLSVPFGWSPRVNTIDNPHRLMVEIRPDAMVERNIAWANGLRWRQQFISLGKERFPVVWLEANPRAVTLKPIWATPETLIGTAPLIQTAQKYLALAAINGGYFNRNNRLPLGAIRRDNQWISGPILNRGAIAWNNSGQFYVGRLTLQETLVAPNNLRLPILFLNSGYVQSGIARYTPSWGTTYTPLTDNETILLVQKDEVSSQLAGGKAGQTPVPIPQDGYLLTLRGTAATTAMQLPTGTKVTLTSATTPADFSRYPNIVGAGPLLIQNGQIVIDAKAEKFSNAFIAEKAIRSGICTTATGTLMIAAVHNRAGGAGPTLAEHAQLMKQLGCVNALNLDGGSSTSLYLGGQLLDRSPNTAARVHNGIGIFWQQR</sequence>
<dbReference type="InterPro" id="IPR018711">
    <property type="entry name" value="NAGPA"/>
</dbReference>
<dbReference type="Pfam" id="PF09992">
    <property type="entry name" value="NAGPA"/>
    <property type="match status" value="1"/>
</dbReference>
<dbReference type="OrthoDB" id="9809781at2"/>
<reference evidence="2 3" key="1">
    <citation type="submission" date="2017-06" db="EMBL/GenBank/DDBJ databases">
        <title>Genome sequencing of cyanobaciteial culture collection at National Institute for Environmental Studies (NIES).</title>
        <authorList>
            <person name="Hirose Y."/>
            <person name="Shimura Y."/>
            <person name="Fujisawa T."/>
            <person name="Nakamura Y."/>
            <person name="Kawachi M."/>
        </authorList>
    </citation>
    <scope>NUCLEOTIDE SEQUENCE [LARGE SCALE GENOMIC DNA]</scope>
    <source>
        <strain evidence="2 3">NIES-21</strain>
    </source>
</reference>
<dbReference type="PANTHER" id="PTHR40446">
    <property type="entry name" value="N-ACETYLGLUCOSAMINE-1-PHOSPHODIESTER ALPHA-N-ACETYLGLUCOSAMINIDASE"/>
    <property type="match status" value="1"/>
</dbReference>
<evidence type="ECO:0000259" key="1">
    <source>
        <dbReference type="Pfam" id="PF09992"/>
    </source>
</evidence>
<dbReference type="Proteomes" id="UP000218287">
    <property type="component" value="Chromosome"/>
</dbReference>
<dbReference type="AlphaFoldDB" id="A0A1Z4GA67"/>
<organism evidence="2 3">
    <name type="scientific">Anabaenopsis circularis NIES-21</name>
    <dbReference type="NCBI Taxonomy" id="1085406"/>
    <lineage>
        <taxon>Bacteria</taxon>
        <taxon>Bacillati</taxon>
        <taxon>Cyanobacteriota</taxon>
        <taxon>Cyanophyceae</taxon>
        <taxon>Nostocales</taxon>
        <taxon>Nodulariaceae</taxon>
        <taxon>Anabaenopsis</taxon>
    </lineage>
</organism>
<evidence type="ECO:0000313" key="3">
    <source>
        <dbReference type="Proteomes" id="UP000218287"/>
    </source>
</evidence>
<dbReference type="PANTHER" id="PTHR40446:SF2">
    <property type="entry name" value="N-ACETYLGLUCOSAMINE-1-PHOSPHODIESTER ALPHA-N-ACETYLGLUCOSAMINIDASE"/>
    <property type="match status" value="1"/>
</dbReference>
<accession>A0A1Z4GA67</accession>
<keyword evidence="3" id="KW-1185">Reference proteome</keyword>
<name>A0A1Z4GA67_9CYAN</name>
<gene>
    <name evidence="2" type="ORF">NIES21_01820</name>
</gene>
<feature type="domain" description="Phosphodiester glycosidase" evidence="1">
    <location>
        <begin position="510"/>
        <end position="665"/>
    </location>
</feature>
<protein>
    <recommendedName>
        <fullName evidence="1">Phosphodiester glycosidase domain-containing protein</fullName>
    </recommendedName>
</protein>
<proteinExistence type="predicted"/>